<dbReference type="Gene3D" id="2.130.10.10">
    <property type="entry name" value="YVTN repeat-like/Quinoprotein amine dehydrogenase"/>
    <property type="match status" value="1"/>
</dbReference>
<dbReference type="Proteomes" id="UP001595816">
    <property type="component" value="Unassembled WGS sequence"/>
</dbReference>
<dbReference type="PANTHER" id="PTHR31778">
    <property type="entry name" value="BUD SITE SELECTION PROTEIN RAX2"/>
    <property type="match status" value="1"/>
</dbReference>
<comment type="caution">
    <text evidence="3">The sequence shown here is derived from an EMBL/GenBank/DDBJ whole genome shotgun (WGS) entry which is preliminary data.</text>
</comment>
<dbReference type="RefSeq" id="WP_253759421.1">
    <property type="nucleotide sequence ID" value="NZ_JAMZDZ010000001.1"/>
</dbReference>
<dbReference type="EMBL" id="JBHSAY010000003">
    <property type="protein sequence ID" value="MFC4129454.1"/>
    <property type="molecule type" value="Genomic_DNA"/>
</dbReference>
<evidence type="ECO:0000313" key="4">
    <source>
        <dbReference type="Proteomes" id="UP001595816"/>
    </source>
</evidence>
<keyword evidence="1" id="KW-0732">Signal</keyword>
<organism evidence="3 4">
    <name type="scientific">Hamadaea flava</name>
    <dbReference type="NCBI Taxonomy" id="1742688"/>
    <lineage>
        <taxon>Bacteria</taxon>
        <taxon>Bacillati</taxon>
        <taxon>Actinomycetota</taxon>
        <taxon>Actinomycetes</taxon>
        <taxon>Micromonosporales</taxon>
        <taxon>Micromonosporaceae</taxon>
        <taxon>Hamadaea</taxon>
    </lineage>
</organism>
<dbReference type="PANTHER" id="PTHR31778:SF2">
    <property type="entry name" value="BUD SITE SELECTION PROTEIN RAX2"/>
    <property type="match status" value="1"/>
</dbReference>
<dbReference type="InterPro" id="IPR015943">
    <property type="entry name" value="WD40/YVTN_repeat-like_dom_sf"/>
</dbReference>
<protein>
    <submittedName>
        <fullName evidence="3">PQQ-binding-like beta-propeller repeat protein</fullName>
    </submittedName>
</protein>
<evidence type="ECO:0000313" key="3">
    <source>
        <dbReference type="EMBL" id="MFC4129454.1"/>
    </source>
</evidence>
<gene>
    <name evidence="3" type="ORF">ACFOZ4_02390</name>
</gene>
<keyword evidence="4" id="KW-1185">Reference proteome</keyword>
<dbReference type="InterPro" id="IPR011047">
    <property type="entry name" value="Quinoprotein_ADH-like_sf"/>
</dbReference>
<dbReference type="InterPro" id="IPR002372">
    <property type="entry name" value="PQQ_rpt_dom"/>
</dbReference>
<dbReference type="Pfam" id="PF13360">
    <property type="entry name" value="PQQ_2"/>
    <property type="match status" value="1"/>
</dbReference>
<feature type="signal peptide" evidence="1">
    <location>
        <begin position="1"/>
        <end position="25"/>
    </location>
</feature>
<proteinExistence type="predicted"/>
<evidence type="ECO:0000259" key="2">
    <source>
        <dbReference type="Pfam" id="PF13360"/>
    </source>
</evidence>
<accession>A0ABV8LFE0</accession>
<dbReference type="SUPFAM" id="SSF50998">
    <property type="entry name" value="Quinoprotein alcohol dehydrogenase-like"/>
    <property type="match status" value="1"/>
</dbReference>
<feature type="chain" id="PRO_5046752435" evidence="1">
    <location>
        <begin position="26"/>
        <end position="379"/>
    </location>
</feature>
<feature type="domain" description="Pyrrolo-quinoline quinone repeat" evidence="2">
    <location>
        <begin position="46"/>
        <end position="275"/>
    </location>
</feature>
<evidence type="ECO:0000256" key="1">
    <source>
        <dbReference type="SAM" id="SignalP"/>
    </source>
</evidence>
<reference evidence="4" key="1">
    <citation type="journal article" date="2019" name="Int. J. Syst. Evol. Microbiol.">
        <title>The Global Catalogue of Microorganisms (GCM) 10K type strain sequencing project: providing services to taxonomists for standard genome sequencing and annotation.</title>
        <authorList>
            <consortium name="The Broad Institute Genomics Platform"/>
            <consortium name="The Broad Institute Genome Sequencing Center for Infectious Disease"/>
            <person name="Wu L."/>
            <person name="Ma J."/>
        </authorList>
    </citation>
    <scope>NUCLEOTIDE SEQUENCE [LARGE SCALE GENOMIC DNA]</scope>
    <source>
        <strain evidence="4">CGMCC 4.7289</strain>
    </source>
</reference>
<name>A0ABV8LFE0_9ACTN</name>
<sequence length="379" mass="39359">MSRVVRTLTAGLIIAGALFPGVAQADVRASPEPTVTFDGAIQSMAYLGDRLYVGGDFTHAIDTAGKLVPRTRLAALDARTGRLLDWSPVADGRVRAIAATDRGVYVGGDFGSVNGLTRDNLAQIDPVTGTLAPFRHSVYGHPHAIAISGSRIYVGGTVTQIDGQPRSRLAAFDLATGALDPQWKPAAQDSVNAIVVTGDRVLLGGAFTQVNGLKNTARVAVVDPRTGAVRPSFRSTIEYAVSSLSLTGSSLYAAVAGRGGRAMALDATTGATQWTVTADGDVQSVVRVNDTILMGGHFDRICKSAAVGDKGACQEGSTTRIKLAALDPSGRLQPWLADANGVMGVEAMAASPRLGKAAAGGSFTQINGAIQRRFAQFRL</sequence>